<organism evidence="3">
    <name type="scientific">Schistosoma curassoni</name>
    <dbReference type="NCBI Taxonomy" id="6186"/>
    <lineage>
        <taxon>Eukaryota</taxon>
        <taxon>Metazoa</taxon>
        <taxon>Spiralia</taxon>
        <taxon>Lophotrochozoa</taxon>
        <taxon>Platyhelminthes</taxon>
        <taxon>Trematoda</taxon>
        <taxon>Digenea</taxon>
        <taxon>Strigeidida</taxon>
        <taxon>Schistosomatoidea</taxon>
        <taxon>Schistosomatidae</taxon>
        <taxon>Schistosoma</taxon>
    </lineage>
</organism>
<dbReference type="Proteomes" id="UP000279833">
    <property type="component" value="Unassembled WGS sequence"/>
</dbReference>
<reference evidence="3" key="1">
    <citation type="submission" date="2016-06" db="UniProtKB">
        <authorList>
            <consortium name="WormBaseParasite"/>
        </authorList>
    </citation>
    <scope>IDENTIFICATION</scope>
</reference>
<dbReference type="AlphaFoldDB" id="A0A183KB61"/>
<accession>A0A183KB61</accession>
<gene>
    <name evidence="1" type="ORF">SCUD_LOCUS12249</name>
</gene>
<protein>
    <submittedName>
        <fullName evidence="3">DNA primase</fullName>
    </submittedName>
</protein>
<dbReference type="WBParaSite" id="SCUD_0001225201-mRNA-1">
    <property type="protein sequence ID" value="SCUD_0001225201-mRNA-1"/>
    <property type="gene ID" value="SCUD_0001225201"/>
</dbReference>
<keyword evidence="2" id="KW-1185">Reference proteome</keyword>
<evidence type="ECO:0000313" key="1">
    <source>
        <dbReference type="EMBL" id="VDP48030.1"/>
    </source>
</evidence>
<evidence type="ECO:0000313" key="3">
    <source>
        <dbReference type="WBParaSite" id="SCUD_0001225201-mRNA-1"/>
    </source>
</evidence>
<reference evidence="1 2" key="2">
    <citation type="submission" date="2018-11" db="EMBL/GenBank/DDBJ databases">
        <authorList>
            <consortium name="Pathogen Informatics"/>
        </authorList>
    </citation>
    <scope>NUCLEOTIDE SEQUENCE [LARGE SCALE GENOMIC DNA]</scope>
    <source>
        <strain evidence="1">Dakar</strain>
        <strain evidence="2">Dakar, Senegal</strain>
    </source>
</reference>
<sequence>MPLLKTGETIYLDTWNARTIWETGRASQIAGEMRRYNLEVLGTRETNWTQGGQQRLASGELLLYSVHEEENAPHTQAVALTLSKRAQNTLI</sequence>
<proteinExistence type="predicted"/>
<evidence type="ECO:0000313" key="2">
    <source>
        <dbReference type="Proteomes" id="UP000279833"/>
    </source>
</evidence>
<dbReference type="EMBL" id="UZAK01034980">
    <property type="protein sequence ID" value="VDP48030.1"/>
    <property type="molecule type" value="Genomic_DNA"/>
</dbReference>
<name>A0A183KB61_9TREM</name>